<dbReference type="PANTHER" id="PTHR38015">
    <property type="entry name" value="BLR6086 PROTEIN"/>
    <property type="match status" value="1"/>
</dbReference>
<evidence type="ECO:0000256" key="1">
    <source>
        <dbReference type="ARBA" id="ARBA00023002"/>
    </source>
</evidence>
<evidence type="ECO:0000259" key="3">
    <source>
        <dbReference type="Pfam" id="PF02317"/>
    </source>
</evidence>
<dbReference type="RefSeq" id="WP_222160551.1">
    <property type="nucleotide sequence ID" value="NZ_CP081864.1"/>
</dbReference>
<dbReference type="SUPFAM" id="SSF51735">
    <property type="entry name" value="NAD(P)-binding Rossmann-fold domains"/>
    <property type="match status" value="1"/>
</dbReference>
<proteinExistence type="predicted"/>
<dbReference type="InterPro" id="IPR008927">
    <property type="entry name" value="6-PGluconate_DH-like_C_sf"/>
</dbReference>
<dbReference type="Pfam" id="PF01210">
    <property type="entry name" value="NAD_Gly3P_dh_N"/>
    <property type="match status" value="1"/>
</dbReference>
<organism evidence="4 5">
    <name type="scientific">Symbiopectobacterium purcellii</name>
    <dbReference type="NCBI Taxonomy" id="2871826"/>
    <lineage>
        <taxon>Bacteria</taxon>
        <taxon>Pseudomonadati</taxon>
        <taxon>Pseudomonadota</taxon>
        <taxon>Gammaproteobacteria</taxon>
        <taxon>Enterobacterales</taxon>
        <taxon>Enterobacteriaceae</taxon>
    </lineage>
</organism>
<dbReference type="InterPro" id="IPR036291">
    <property type="entry name" value="NAD(P)-bd_dom_sf"/>
</dbReference>
<dbReference type="InterPro" id="IPR011128">
    <property type="entry name" value="G3P_DH_NAD-dep_N"/>
</dbReference>
<sequence length="365" mass="39703">MKIALLGAGNIGFASAAWLCHHGHQTVLWAREAHALAGISNAHSGLHYTGVIEGECRPAVTTDIATAVRGADAVLLCVPGYGHRTVMEALAPHLTTGQPVIINSACSLSALFLSQLLAQRAIRTPIITWGTTAFTARRKEENSVTLMTARRCVHVATLPAEQNAAAITLCEQLFGKRFQPQSNILATSLININPIAHLGLALCNVTRIEHQERWPQYHYMTDGVANLILALEQERQALAHAFGLRLHSIEAHFQQSFDVSCHTLSEIAAELHRRRGGPPGPIDMNTRFILEDTPYGLVFAEAIARKAGIALPLHSASITLASAVWQCDLRSQNDVLPSLKLDALSFTEFTRTLQEGVSTSQARVW</sequence>
<gene>
    <name evidence="4" type="ORF">K6K13_09415</name>
</gene>
<evidence type="ECO:0000313" key="4">
    <source>
        <dbReference type="EMBL" id="QZN97514.1"/>
    </source>
</evidence>
<evidence type="ECO:0000313" key="5">
    <source>
        <dbReference type="Proteomes" id="UP000825886"/>
    </source>
</evidence>
<keyword evidence="1" id="KW-0560">Oxidoreductase</keyword>
<protein>
    <submittedName>
        <fullName evidence="4">NAD/NADP octopine/nopaline dehydrogenase family protein</fullName>
    </submittedName>
</protein>
<feature type="domain" description="Glycerol-3-phosphate dehydrogenase NAD-dependent N-terminal" evidence="2">
    <location>
        <begin position="2"/>
        <end position="102"/>
    </location>
</feature>
<keyword evidence="5" id="KW-1185">Reference proteome</keyword>
<reference evidence="4 5" key="1">
    <citation type="submission" date="2021-08" db="EMBL/GenBank/DDBJ databases">
        <title>Culture and genomic analysis of Symbiopectobacterium purcellii sp. nov. gen. nov., isolated from the leafhopper Empoasca decipiens.</title>
        <authorList>
            <person name="Nadal-Jimenez P."/>
            <person name="Siozios S."/>
            <person name="Halliday N."/>
            <person name="Camara M."/>
            <person name="Hurst G.D.D."/>
        </authorList>
    </citation>
    <scope>NUCLEOTIDE SEQUENCE [LARGE SCALE GENOMIC DNA]</scope>
    <source>
        <strain evidence="4 5">SyEd1</strain>
    </source>
</reference>
<dbReference type="InterPro" id="IPR003421">
    <property type="entry name" value="Opine_DH"/>
</dbReference>
<evidence type="ECO:0000259" key="2">
    <source>
        <dbReference type="Pfam" id="PF01210"/>
    </source>
</evidence>
<dbReference type="Proteomes" id="UP000825886">
    <property type="component" value="Chromosome"/>
</dbReference>
<name>A0ABX9ASG3_9ENTR</name>
<feature type="domain" description="Opine dehydrogenase" evidence="3">
    <location>
        <begin position="181"/>
        <end position="324"/>
    </location>
</feature>
<dbReference type="Gene3D" id="3.40.50.720">
    <property type="entry name" value="NAD(P)-binding Rossmann-like Domain"/>
    <property type="match status" value="1"/>
</dbReference>
<dbReference type="Gene3D" id="1.10.1040.10">
    <property type="entry name" value="N-(1-d-carboxylethyl)-l-norvaline Dehydrogenase, domain 2"/>
    <property type="match status" value="1"/>
</dbReference>
<dbReference type="PANTHER" id="PTHR38015:SF1">
    <property type="entry name" value="OPINE DEHYDROGENASE DOMAIN-CONTAINING PROTEIN"/>
    <property type="match status" value="1"/>
</dbReference>
<accession>A0ABX9ASG3</accession>
<dbReference type="SUPFAM" id="SSF48179">
    <property type="entry name" value="6-phosphogluconate dehydrogenase C-terminal domain-like"/>
    <property type="match status" value="1"/>
</dbReference>
<dbReference type="InterPro" id="IPR051729">
    <property type="entry name" value="Opine/Lysopine_DH"/>
</dbReference>
<dbReference type="EMBL" id="CP081864">
    <property type="protein sequence ID" value="QZN97514.1"/>
    <property type="molecule type" value="Genomic_DNA"/>
</dbReference>
<dbReference type="InterPro" id="IPR013328">
    <property type="entry name" value="6PGD_dom2"/>
</dbReference>
<dbReference type="Pfam" id="PF02317">
    <property type="entry name" value="Octopine_DH"/>
    <property type="match status" value="1"/>
</dbReference>